<protein>
    <submittedName>
        <fullName evidence="3">Uncharacterized protein LOC106751836</fullName>
    </submittedName>
</protein>
<accession>A0A6P3YF56</accession>
<evidence type="ECO:0000256" key="1">
    <source>
        <dbReference type="SAM" id="MobiDB-lite"/>
    </source>
</evidence>
<reference evidence="3" key="1">
    <citation type="submission" date="2025-08" db="UniProtKB">
        <authorList>
            <consortium name="RefSeq"/>
        </authorList>
    </citation>
    <scope>IDENTIFICATION</scope>
</reference>
<gene>
    <name evidence="3" type="primary">LOC106751836</name>
</gene>
<dbReference type="RefSeq" id="XP_014488514.1">
    <property type="nucleotide sequence ID" value="XM_014633028.1"/>
</dbReference>
<sequence length="457" mass="53188">MPRNMMDMETMELYKKIPARIYKDSSYLCSNCDFDCEEIHDSAAGKKKMENYERHCPSCYCPFDRRRLSLSDRSRTWGNITAMLNQYEGICANPNNLSIKKSQSSPLSQKVCWNDYQMSTRLRYPKRLPQIRQPRRRDYDKYFPSVFRGDMVNSDLANEDVEICSKYVESIPTKSTLKKHSDCRKFEVGTPDEQEYSDTGNEVLMNYAQKVYQFNKSYASNCKSRYCIGRDSKYVTETKIEGDADRRQNEHDYQKKKKADQTLGDFEKQKYHKAPVIIEDNEKNHRRKFDVEKTMKPKIPDDDSHCTTSKSFVPVKESIDKSDIDKAREIISDGPAHLAKLDLYSTKSYILESIDHMLGTMSNVKNLALQQEQTDGKMIEKMTREFQENGWQLLLNALTIHQNSTDSDKRTVRLECLNHIQQELVKLYALESILDNCPPAAKQQSSSSHNIPCSEER</sequence>
<evidence type="ECO:0000313" key="3">
    <source>
        <dbReference type="RefSeq" id="XP_014488514.1"/>
    </source>
</evidence>
<organism evidence="2 3">
    <name type="scientific">Dinoponera quadriceps</name>
    <name type="common">South American ant</name>
    <dbReference type="NCBI Taxonomy" id="609295"/>
    <lineage>
        <taxon>Eukaryota</taxon>
        <taxon>Metazoa</taxon>
        <taxon>Ecdysozoa</taxon>
        <taxon>Arthropoda</taxon>
        <taxon>Hexapoda</taxon>
        <taxon>Insecta</taxon>
        <taxon>Pterygota</taxon>
        <taxon>Neoptera</taxon>
        <taxon>Endopterygota</taxon>
        <taxon>Hymenoptera</taxon>
        <taxon>Apocrita</taxon>
        <taxon>Aculeata</taxon>
        <taxon>Formicoidea</taxon>
        <taxon>Formicidae</taxon>
        <taxon>Ponerinae</taxon>
        <taxon>Ponerini</taxon>
        <taxon>Dinoponera</taxon>
    </lineage>
</organism>
<name>A0A6P3YF56_DINQU</name>
<dbReference type="KEGG" id="dqu:106751836"/>
<dbReference type="AlphaFoldDB" id="A0A6P3YF56"/>
<dbReference type="GeneID" id="106751836"/>
<keyword evidence="2" id="KW-1185">Reference proteome</keyword>
<feature type="region of interest" description="Disordered" evidence="1">
    <location>
        <begin position="438"/>
        <end position="457"/>
    </location>
</feature>
<dbReference type="Proteomes" id="UP000515204">
    <property type="component" value="Unplaced"/>
</dbReference>
<evidence type="ECO:0000313" key="2">
    <source>
        <dbReference type="Proteomes" id="UP000515204"/>
    </source>
</evidence>
<feature type="compositionally biased region" description="Polar residues" evidence="1">
    <location>
        <begin position="442"/>
        <end position="451"/>
    </location>
</feature>
<proteinExistence type="predicted"/>
<dbReference type="OrthoDB" id="7528430at2759"/>